<proteinExistence type="predicted"/>
<organism evidence="3 4">
    <name type="scientific">Nocardiopsis mangrovi</name>
    <dbReference type="NCBI Taxonomy" id="1179818"/>
    <lineage>
        <taxon>Bacteria</taxon>
        <taxon>Bacillati</taxon>
        <taxon>Actinomycetota</taxon>
        <taxon>Actinomycetes</taxon>
        <taxon>Streptosporangiales</taxon>
        <taxon>Nocardiopsidaceae</taxon>
        <taxon>Nocardiopsis</taxon>
    </lineage>
</organism>
<evidence type="ECO:0000259" key="2">
    <source>
        <dbReference type="Pfam" id="PF01471"/>
    </source>
</evidence>
<dbReference type="InterPro" id="IPR036365">
    <property type="entry name" value="PGBD-like_sf"/>
</dbReference>
<dbReference type="EMBL" id="JBHSFQ010000003">
    <property type="protein sequence ID" value="MFC4561072.1"/>
    <property type="molecule type" value="Genomic_DNA"/>
</dbReference>
<feature type="domain" description="Peptidoglycan binding-like" evidence="2">
    <location>
        <begin position="121"/>
        <end position="155"/>
    </location>
</feature>
<dbReference type="InterPro" id="IPR036366">
    <property type="entry name" value="PGBDSf"/>
</dbReference>
<name>A0ABV9DRI3_9ACTN</name>
<sequence>MNHRSWTTALLAAAALLSAGAGAGYLLRPAEVPSGLAASGGQATAPVTVEEFADERTVQVAFQVTPASTLEIGLSGRVTTTDCAAGAELVSGEAVATIGATPLIALATEIPLYRDLEAGDRGGDVQSLQRELARLGYAVGDDGVFGRPTAVAVRDLLESAGVRDPEGEIASDQILWLPSPTSVLDACEAPLGMTVGGGAPFGTVPGGLDRIRVDAMPSGAVAGDRTIDVFGIRGPMSEEGEVTDRDFLDEVEDTAEFAEFMSAEEAVTAEISLAEPLRALKVPPGAVFGIDGDSACVESDGTAHPVRIVGSNLGATLVVLDGPVPADVSLGSAIRSDSCD</sequence>
<gene>
    <name evidence="3" type="ORF">ACFO4E_04295</name>
</gene>
<feature type="chain" id="PRO_5045456391" evidence="1">
    <location>
        <begin position="24"/>
        <end position="340"/>
    </location>
</feature>
<feature type="signal peptide" evidence="1">
    <location>
        <begin position="1"/>
        <end position="23"/>
    </location>
</feature>
<dbReference type="Proteomes" id="UP001595923">
    <property type="component" value="Unassembled WGS sequence"/>
</dbReference>
<dbReference type="RefSeq" id="WP_378571694.1">
    <property type="nucleotide sequence ID" value="NZ_JBHSFQ010000003.1"/>
</dbReference>
<evidence type="ECO:0000313" key="4">
    <source>
        <dbReference type="Proteomes" id="UP001595923"/>
    </source>
</evidence>
<keyword evidence="4" id="KW-1185">Reference proteome</keyword>
<protein>
    <submittedName>
        <fullName evidence="3">Peptidoglycan-binding protein</fullName>
    </submittedName>
</protein>
<accession>A0ABV9DRI3</accession>
<keyword evidence="1" id="KW-0732">Signal</keyword>
<evidence type="ECO:0000313" key="3">
    <source>
        <dbReference type="EMBL" id="MFC4561072.1"/>
    </source>
</evidence>
<dbReference type="InterPro" id="IPR002477">
    <property type="entry name" value="Peptidoglycan-bd-like"/>
</dbReference>
<dbReference type="Gene3D" id="1.10.101.10">
    <property type="entry name" value="PGBD-like superfamily/PGBD"/>
    <property type="match status" value="1"/>
</dbReference>
<reference evidence="4" key="1">
    <citation type="journal article" date="2019" name="Int. J. Syst. Evol. Microbiol.">
        <title>The Global Catalogue of Microorganisms (GCM) 10K type strain sequencing project: providing services to taxonomists for standard genome sequencing and annotation.</title>
        <authorList>
            <consortium name="The Broad Institute Genomics Platform"/>
            <consortium name="The Broad Institute Genome Sequencing Center for Infectious Disease"/>
            <person name="Wu L."/>
            <person name="Ma J."/>
        </authorList>
    </citation>
    <scope>NUCLEOTIDE SEQUENCE [LARGE SCALE GENOMIC DNA]</scope>
    <source>
        <strain evidence="4">XZYJ18</strain>
    </source>
</reference>
<comment type="caution">
    <text evidence="3">The sequence shown here is derived from an EMBL/GenBank/DDBJ whole genome shotgun (WGS) entry which is preliminary data.</text>
</comment>
<dbReference type="SUPFAM" id="SSF47090">
    <property type="entry name" value="PGBD-like"/>
    <property type="match status" value="1"/>
</dbReference>
<dbReference type="Pfam" id="PF01471">
    <property type="entry name" value="PG_binding_1"/>
    <property type="match status" value="1"/>
</dbReference>
<evidence type="ECO:0000256" key="1">
    <source>
        <dbReference type="SAM" id="SignalP"/>
    </source>
</evidence>